<sequence>MNAIDSAPHELRIGEGPELHLGISTCPNDTFAFSRLLDMAAENDQASFDTGGFTWRIELLDIDELNQRLLAGEFDLAKTSFHAALLMADETVVLPVGSALGFGVGPLLLAARDNTRPEDSQQITLCPGEHTTAHLLFRLFFPETTSVRQVIFSDIMPALQNESADFGVCIHEGRFTYQDSGLHLAADLGEMWEKETRRPLPLGGLVMRDRFDSSAMATACNVIRRSLESARQNPDSALPAMRRYAQEMDDNVLMKHVELYVNDWTVDLGELGRDALTTLSLRAQQVGLGTSKLRFFCGETGIHG</sequence>
<evidence type="ECO:0000313" key="6">
    <source>
        <dbReference type="Proteomes" id="UP001430306"/>
    </source>
</evidence>
<keyword evidence="6" id="KW-1185">Reference proteome</keyword>
<dbReference type="InterPro" id="IPR003773">
    <property type="entry name" value="Menaquinone_biosynth"/>
</dbReference>
<feature type="binding site" evidence="4">
    <location>
        <begin position="132"/>
        <end position="133"/>
    </location>
    <ligand>
        <name>substrate</name>
    </ligand>
</feature>
<dbReference type="EMBL" id="JAJKFW010000022">
    <property type="protein sequence ID" value="MCC9642633.1"/>
    <property type="molecule type" value="Genomic_DNA"/>
</dbReference>
<comment type="caution">
    <text evidence="4">Lacks conserved residue(s) required for the propagation of feature annotation.</text>
</comment>
<dbReference type="PANTHER" id="PTHR37167:SF1">
    <property type="entry name" value="1,4-DIHYDROXY-6-NAPHTOATE SYNTHASE"/>
    <property type="match status" value="1"/>
</dbReference>
<dbReference type="Proteomes" id="UP001430306">
    <property type="component" value="Unassembled WGS sequence"/>
</dbReference>
<evidence type="ECO:0000256" key="4">
    <source>
        <dbReference type="HAMAP-Rule" id="MF_00996"/>
    </source>
</evidence>
<dbReference type="HAMAP" id="MF_00996">
    <property type="entry name" value="MqnD"/>
    <property type="match status" value="1"/>
</dbReference>
<dbReference type="Pfam" id="PF02621">
    <property type="entry name" value="VitK2_biosynth"/>
    <property type="match status" value="1"/>
</dbReference>
<dbReference type="CDD" id="cd13635">
    <property type="entry name" value="PBP2_Ttha1568_Mqnd"/>
    <property type="match status" value="1"/>
</dbReference>
<evidence type="ECO:0000256" key="3">
    <source>
        <dbReference type="ARBA" id="ARBA00023239"/>
    </source>
</evidence>
<protein>
    <recommendedName>
        <fullName evidence="4">1,4-dihydroxy-6-naphtoate synthase</fullName>
        <ecNumber evidence="4">4.1.99.29</ecNumber>
    </recommendedName>
    <alternativeName>
        <fullName evidence="4">Menaquinone biosynthetic enzyme MqnD</fullName>
    </alternativeName>
</protein>
<name>A0ABS8NGE6_9BACT</name>
<gene>
    <name evidence="4" type="primary">mqnD</name>
    <name evidence="5" type="ORF">LOC71_10130</name>
</gene>
<comment type="caution">
    <text evidence="5">The sequence shown here is derived from an EMBL/GenBank/DDBJ whole genome shotgun (WGS) entry which is preliminary data.</text>
</comment>
<dbReference type="SUPFAM" id="SSF53850">
    <property type="entry name" value="Periplasmic binding protein-like II"/>
    <property type="match status" value="1"/>
</dbReference>
<evidence type="ECO:0000256" key="1">
    <source>
        <dbReference type="ARBA" id="ARBA00004863"/>
    </source>
</evidence>
<accession>A0ABS8NGE6</accession>
<keyword evidence="3 4" id="KW-0456">Lyase</keyword>
<comment type="function">
    <text evidence="4">Catalyzes the conversion of cyclic dehypoxanthine futalosine (cyclic DHFL) into 1,4-dihydroxy-6-naphthoate, a step in the biosynthesis of menaquinone (MK, vitamin K2).</text>
</comment>
<dbReference type="Gene3D" id="3.40.190.10">
    <property type="entry name" value="Periplasmic binding protein-like II"/>
    <property type="match status" value="2"/>
</dbReference>
<dbReference type="EC" id="4.1.99.29" evidence="4"/>
<reference evidence="5" key="1">
    <citation type="submission" date="2021-11" db="EMBL/GenBank/DDBJ databases">
        <title>Genome sequence.</title>
        <authorList>
            <person name="Sun Q."/>
        </authorList>
    </citation>
    <scope>NUCLEOTIDE SEQUENCE</scope>
    <source>
        <strain evidence="5">JC740</strain>
    </source>
</reference>
<keyword evidence="2 4" id="KW-0474">Menaquinone biosynthesis</keyword>
<organism evidence="5 6">
    <name type="scientific">Rhodopirellula halodulae</name>
    <dbReference type="NCBI Taxonomy" id="2894198"/>
    <lineage>
        <taxon>Bacteria</taxon>
        <taxon>Pseudomonadati</taxon>
        <taxon>Planctomycetota</taxon>
        <taxon>Planctomycetia</taxon>
        <taxon>Pirellulales</taxon>
        <taxon>Pirellulaceae</taxon>
        <taxon>Rhodopirellula</taxon>
    </lineage>
</organism>
<comment type="catalytic activity">
    <reaction evidence="4">
        <text>cyclic dehypoxanthinylfutalosinate = 1,4-dihydroxy-6-naphthoate + dihydroxyacetone</text>
        <dbReference type="Rhea" id="RHEA:33087"/>
        <dbReference type="ChEBI" id="CHEBI:16016"/>
        <dbReference type="ChEBI" id="CHEBI:64254"/>
        <dbReference type="ChEBI" id="CHEBI:64270"/>
        <dbReference type="EC" id="4.1.99.29"/>
    </reaction>
</comment>
<comment type="pathway">
    <text evidence="1 4">Quinol/quinone metabolism; menaquinone biosynthesis.</text>
</comment>
<proteinExistence type="inferred from homology"/>
<feature type="active site" description="Proton acceptor" evidence="4">
    <location>
        <position position="171"/>
    </location>
</feature>
<evidence type="ECO:0000313" key="5">
    <source>
        <dbReference type="EMBL" id="MCC9642633.1"/>
    </source>
</evidence>
<dbReference type="PANTHER" id="PTHR37167">
    <property type="entry name" value="1,4-DIHYDROXY-6-NAPHTOATE SYNTHASE"/>
    <property type="match status" value="1"/>
</dbReference>
<comment type="similarity">
    <text evidence="4">Belongs to the MqnA/MqnD family. MqnD subfamily.</text>
</comment>
<dbReference type="RefSeq" id="WP_230273500.1">
    <property type="nucleotide sequence ID" value="NZ_JAJKFW010000022.1"/>
</dbReference>
<evidence type="ECO:0000256" key="2">
    <source>
        <dbReference type="ARBA" id="ARBA00022428"/>
    </source>
</evidence>
<dbReference type="InterPro" id="IPR030869">
    <property type="entry name" value="MqnD"/>
</dbReference>